<evidence type="ECO:0000256" key="2">
    <source>
        <dbReference type="ARBA" id="ARBA00022679"/>
    </source>
</evidence>
<dbReference type="PROSITE" id="PS52029">
    <property type="entry name" value="LD_TPASE"/>
    <property type="match status" value="1"/>
</dbReference>
<organism evidence="9 10">
    <name type="scientific">Longivirga aurantiaca</name>
    <dbReference type="NCBI Taxonomy" id="1837743"/>
    <lineage>
        <taxon>Bacteria</taxon>
        <taxon>Bacillati</taxon>
        <taxon>Actinomycetota</taxon>
        <taxon>Actinomycetes</taxon>
        <taxon>Sporichthyales</taxon>
        <taxon>Sporichthyaceae</taxon>
        <taxon>Longivirga</taxon>
    </lineage>
</organism>
<dbReference type="RefSeq" id="WP_386765173.1">
    <property type="nucleotide sequence ID" value="NZ_JBHSTI010000008.1"/>
</dbReference>
<feature type="compositionally biased region" description="Low complexity" evidence="7">
    <location>
        <begin position="108"/>
        <end position="119"/>
    </location>
</feature>
<keyword evidence="4 6" id="KW-0573">Peptidoglycan synthesis</keyword>
<feature type="region of interest" description="Disordered" evidence="7">
    <location>
        <begin position="96"/>
        <end position="119"/>
    </location>
</feature>
<dbReference type="GO" id="GO:0016740">
    <property type="term" value="F:transferase activity"/>
    <property type="evidence" value="ECO:0007669"/>
    <property type="project" value="UniProtKB-KW"/>
</dbReference>
<keyword evidence="5 6" id="KW-0961">Cell wall biogenesis/degradation</keyword>
<dbReference type="EC" id="2.-.-.-" evidence="9"/>
<dbReference type="CDD" id="cd16913">
    <property type="entry name" value="YkuD_like"/>
    <property type="match status" value="1"/>
</dbReference>
<evidence type="ECO:0000313" key="9">
    <source>
        <dbReference type="EMBL" id="MFC6237664.1"/>
    </source>
</evidence>
<feature type="active site" description="Proton donor/acceptor" evidence="6">
    <location>
        <position position="245"/>
    </location>
</feature>
<sequence length="296" mass="30508">MPLDLEDLAALRDLTASAEPRPLPRPDRGSGDGDGEAQRETDAAPAGALSRRRLASLAAAAAAAGLLCGLVGPSPSALAQPLTSAVRGTLFASASPVAAPTPAPAPSEPTAHTEAQPSSAAEAIAAVAVALPLGLGPGDLAAPRPGAAPSPAVKKAWVPTRSLPKNSGTGRRIVYAEQAAHLWIVAADGRVLRDYKVTGRPGRPGPGTYRVFSKSPTAVNPGQKLRFELMVRFTHGVTGAAIGFHTIPETYQGVPIQKASDLGKAIGSGGCVRQKREDARWLYRWVKVGDTVVVLR</sequence>
<accession>A0ABW1T091</accession>
<evidence type="ECO:0000256" key="6">
    <source>
        <dbReference type="PROSITE-ProRule" id="PRU01373"/>
    </source>
</evidence>
<protein>
    <submittedName>
        <fullName evidence="9">L,D-transpeptidase</fullName>
        <ecNumber evidence="9">2.-.-.-</ecNumber>
    </submittedName>
</protein>
<dbReference type="PROSITE" id="PS51318">
    <property type="entry name" value="TAT"/>
    <property type="match status" value="1"/>
</dbReference>
<evidence type="ECO:0000256" key="4">
    <source>
        <dbReference type="ARBA" id="ARBA00022984"/>
    </source>
</evidence>
<name>A0ABW1T091_9ACTN</name>
<dbReference type="Gene3D" id="2.40.440.10">
    <property type="entry name" value="L,D-transpeptidase catalytic domain-like"/>
    <property type="match status" value="1"/>
</dbReference>
<dbReference type="Proteomes" id="UP001596138">
    <property type="component" value="Unassembled WGS sequence"/>
</dbReference>
<dbReference type="EMBL" id="JBHSTI010000008">
    <property type="protein sequence ID" value="MFC6237664.1"/>
    <property type="molecule type" value="Genomic_DNA"/>
</dbReference>
<dbReference type="InterPro" id="IPR005490">
    <property type="entry name" value="LD_TPept_cat_dom"/>
</dbReference>
<comment type="pathway">
    <text evidence="1 6">Cell wall biogenesis; peptidoglycan biosynthesis.</text>
</comment>
<dbReference type="SUPFAM" id="SSF141523">
    <property type="entry name" value="L,D-transpeptidase catalytic domain-like"/>
    <property type="match status" value="1"/>
</dbReference>
<dbReference type="InterPro" id="IPR006311">
    <property type="entry name" value="TAT_signal"/>
</dbReference>
<dbReference type="Pfam" id="PF03734">
    <property type="entry name" value="YkuD"/>
    <property type="match status" value="1"/>
</dbReference>
<reference evidence="10" key="1">
    <citation type="journal article" date="2019" name="Int. J. Syst. Evol. Microbiol.">
        <title>The Global Catalogue of Microorganisms (GCM) 10K type strain sequencing project: providing services to taxonomists for standard genome sequencing and annotation.</title>
        <authorList>
            <consortium name="The Broad Institute Genomics Platform"/>
            <consortium name="The Broad Institute Genome Sequencing Center for Infectious Disease"/>
            <person name="Wu L."/>
            <person name="Ma J."/>
        </authorList>
    </citation>
    <scope>NUCLEOTIDE SEQUENCE [LARGE SCALE GENOMIC DNA]</scope>
    <source>
        <strain evidence="10">CGMCC 4.7317</strain>
    </source>
</reference>
<feature type="compositionally biased region" description="Basic and acidic residues" evidence="7">
    <location>
        <begin position="22"/>
        <end position="42"/>
    </location>
</feature>
<feature type="region of interest" description="Disordered" evidence="7">
    <location>
        <begin position="1"/>
        <end position="48"/>
    </location>
</feature>
<evidence type="ECO:0000256" key="5">
    <source>
        <dbReference type="ARBA" id="ARBA00023316"/>
    </source>
</evidence>
<proteinExistence type="predicted"/>
<keyword evidence="10" id="KW-1185">Reference proteome</keyword>
<feature type="domain" description="L,D-TPase catalytic" evidence="8">
    <location>
        <begin position="172"/>
        <end position="295"/>
    </location>
</feature>
<comment type="caution">
    <text evidence="9">The sequence shown here is derived from an EMBL/GenBank/DDBJ whole genome shotgun (WGS) entry which is preliminary data.</text>
</comment>
<evidence type="ECO:0000256" key="1">
    <source>
        <dbReference type="ARBA" id="ARBA00004752"/>
    </source>
</evidence>
<dbReference type="PANTHER" id="PTHR30582:SF2">
    <property type="entry name" value="L,D-TRANSPEPTIDASE YCIB-RELATED"/>
    <property type="match status" value="1"/>
</dbReference>
<evidence type="ECO:0000256" key="3">
    <source>
        <dbReference type="ARBA" id="ARBA00022960"/>
    </source>
</evidence>
<evidence type="ECO:0000259" key="8">
    <source>
        <dbReference type="PROSITE" id="PS52029"/>
    </source>
</evidence>
<keyword evidence="3 6" id="KW-0133">Cell shape</keyword>
<gene>
    <name evidence="9" type="ORF">ACFQGU_07220</name>
</gene>
<dbReference type="InterPro" id="IPR050979">
    <property type="entry name" value="LD-transpeptidase"/>
</dbReference>
<feature type="active site" description="Nucleophile" evidence="6">
    <location>
        <position position="271"/>
    </location>
</feature>
<keyword evidence="2 9" id="KW-0808">Transferase</keyword>
<dbReference type="InterPro" id="IPR038063">
    <property type="entry name" value="Transpep_catalytic_dom"/>
</dbReference>
<evidence type="ECO:0000256" key="7">
    <source>
        <dbReference type="SAM" id="MobiDB-lite"/>
    </source>
</evidence>
<dbReference type="PANTHER" id="PTHR30582">
    <property type="entry name" value="L,D-TRANSPEPTIDASE"/>
    <property type="match status" value="1"/>
</dbReference>
<evidence type="ECO:0000313" key="10">
    <source>
        <dbReference type="Proteomes" id="UP001596138"/>
    </source>
</evidence>